<protein>
    <submittedName>
        <fullName evidence="1">Uncharacterized protein</fullName>
    </submittedName>
</protein>
<comment type="caution">
    <text evidence="1">The sequence shown here is derived from an EMBL/GenBank/DDBJ whole genome shotgun (WGS) entry which is preliminary data.</text>
</comment>
<keyword evidence="2" id="KW-1185">Reference proteome</keyword>
<dbReference type="RefSeq" id="WP_133231634.1">
    <property type="nucleotide sequence ID" value="NZ_SOZE01000012.1"/>
</dbReference>
<gene>
    <name evidence="1" type="ORF">E2R66_13200</name>
</gene>
<evidence type="ECO:0000313" key="2">
    <source>
        <dbReference type="Proteomes" id="UP000297540"/>
    </source>
</evidence>
<dbReference type="OrthoDB" id="796843at2"/>
<reference evidence="1 2" key="1">
    <citation type="journal article" date="2017" name="Int. J. Syst. Evol. Microbiol.">
        <title>Mucilaginibacterpsychrotolerans sp. nov., isolated from peatlands.</title>
        <authorList>
            <person name="Deng Y."/>
            <person name="Shen L."/>
            <person name="Xu B."/>
            <person name="Liu Y."/>
            <person name="Gu Z."/>
            <person name="Liu H."/>
            <person name="Zhou Y."/>
        </authorList>
    </citation>
    <scope>NUCLEOTIDE SEQUENCE [LARGE SCALE GENOMIC DNA]</scope>
    <source>
        <strain evidence="1 2">NH7-4</strain>
    </source>
</reference>
<dbReference type="Proteomes" id="UP000297540">
    <property type="component" value="Unassembled WGS sequence"/>
</dbReference>
<proteinExistence type="predicted"/>
<sequence length="136" mass="15596">MNRIKFVLGLLCTYAAYYTVLILCDRRCQRCASEKINEQNVTLAPQPRIAAEGKKTTNSILVHDTVLRSLFAYDNSDHKNVVHVRFDAQMVDLLAKFKMATGVDMTKFVAFAVKYLFETNPELKTIIKQYLQNTEL</sequence>
<dbReference type="EMBL" id="SOZE01000012">
    <property type="protein sequence ID" value="TFF37038.1"/>
    <property type="molecule type" value="Genomic_DNA"/>
</dbReference>
<dbReference type="AlphaFoldDB" id="A0A4Y8SDM8"/>
<organism evidence="1 2">
    <name type="scientific">Mucilaginibacter psychrotolerans</name>
    <dbReference type="NCBI Taxonomy" id="1524096"/>
    <lineage>
        <taxon>Bacteria</taxon>
        <taxon>Pseudomonadati</taxon>
        <taxon>Bacteroidota</taxon>
        <taxon>Sphingobacteriia</taxon>
        <taxon>Sphingobacteriales</taxon>
        <taxon>Sphingobacteriaceae</taxon>
        <taxon>Mucilaginibacter</taxon>
    </lineage>
</organism>
<name>A0A4Y8SDM8_9SPHI</name>
<accession>A0A4Y8SDM8</accession>
<evidence type="ECO:0000313" key="1">
    <source>
        <dbReference type="EMBL" id="TFF37038.1"/>
    </source>
</evidence>